<keyword evidence="1" id="KW-1133">Transmembrane helix</keyword>
<evidence type="ECO:0000256" key="1">
    <source>
        <dbReference type="SAM" id="Phobius"/>
    </source>
</evidence>
<feature type="transmembrane region" description="Helical" evidence="1">
    <location>
        <begin position="162"/>
        <end position="183"/>
    </location>
</feature>
<feature type="transmembrane region" description="Helical" evidence="1">
    <location>
        <begin position="204"/>
        <end position="230"/>
    </location>
</feature>
<name>A0A1M5J265_9FLAO</name>
<protein>
    <submittedName>
        <fullName evidence="2">Uncharacterized protein</fullName>
    </submittedName>
</protein>
<dbReference type="STRING" id="271157.SAMN05444396_10959"/>
<dbReference type="AlphaFoldDB" id="A0A1M5J265"/>
<dbReference type="Proteomes" id="UP000184036">
    <property type="component" value="Unassembled WGS sequence"/>
</dbReference>
<feature type="transmembrane region" description="Helical" evidence="1">
    <location>
        <begin position="34"/>
        <end position="60"/>
    </location>
</feature>
<gene>
    <name evidence="2" type="ORF">SAMN05444396_10959</name>
</gene>
<dbReference type="RefSeq" id="WP_072992920.1">
    <property type="nucleotide sequence ID" value="NZ_FQWE01000009.1"/>
</dbReference>
<reference evidence="3" key="1">
    <citation type="submission" date="2016-11" db="EMBL/GenBank/DDBJ databases">
        <authorList>
            <person name="Varghese N."/>
            <person name="Submissions S."/>
        </authorList>
    </citation>
    <scope>NUCLEOTIDE SEQUENCE [LARGE SCALE GENOMIC DNA]</scope>
    <source>
        <strain evidence="3">DSM 19741</strain>
    </source>
</reference>
<proteinExistence type="predicted"/>
<evidence type="ECO:0000313" key="3">
    <source>
        <dbReference type="Proteomes" id="UP000184036"/>
    </source>
</evidence>
<dbReference type="EMBL" id="FQWE01000009">
    <property type="protein sequence ID" value="SHG34698.1"/>
    <property type="molecule type" value="Genomic_DNA"/>
</dbReference>
<evidence type="ECO:0000313" key="2">
    <source>
        <dbReference type="EMBL" id="SHG34698.1"/>
    </source>
</evidence>
<feature type="transmembrane region" description="Helical" evidence="1">
    <location>
        <begin position="80"/>
        <end position="99"/>
    </location>
</feature>
<sequence length="260" mass="28974">MNSTEDRIEVIKKEGYNLDFSIVFEHAFENYKKIALYGGLIIFVFFFLLSIVVFGLLVAFLGGTALLELFKPENLQVETFGFTTLIVISAITILLGSLLSPLTAGLIKMAYCAENDEEFHVATMFEYYKLPIFKELFIATFLLSLVSSVLSLLLNYIEIPAFNYLVNIVISLFTILTIPLIIFGKLNGVDALKASITIVSKQPLIILGLFVVSYLGTLVGFIGCCVGIFFTLPFMYSLYYALYSSIIGFPDKSEVANKQL</sequence>
<organism evidence="2 3">
    <name type="scientific">Flavobacterium segetis</name>
    <dbReference type="NCBI Taxonomy" id="271157"/>
    <lineage>
        <taxon>Bacteria</taxon>
        <taxon>Pseudomonadati</taxon>
        <taxon>Bacteroidota</taxon>
        <taxon>Flavobacteriia</taxon>
        <taxon>Flavobacteriales</taxon>
        <taxon>Flavobacteriaceae</taxon>
        <taxon>Flavobacterium</taxon>
    </lineage>
</organism>
<keyword evidence="3" id="KW-1185">Reference proteome</keyword>
<accession>A0A1M5J265</accession>
<keyword evidence="1" id="KW-0472">Membrane</keyword>
<keyword evidence="1" id="KW-0812">Transmembrane</keyword>
<feature type="transmembrane region" description="Helical" evidence="1">
    <location>
        <begin position="136"/>
        <end position="156"/>
    </location>
</feature>
<dbReference type="OrthoDB" id="1331669at2"/>